<dbReference type="AlphaFoldDB" id="A0A1Y5Q3P2"/>
<evidence type="ECO:0000256" key="1">
    <source>
        <dbReference type="SAM" id="MobiDB-lite"/>
    </source>
</evidence>
<feature type="region of interest" description="Disordered" evidence="1">
    <location>
        <begin position="26"/>
        <end position="48"/>
    </location>
</feature>
<accession>A0A1Y5Q3P2</accession>
<gene>
    <name evidence="2" type="ORF">STPYR_11800</name>
</gene>
<evidence type="ECO:0008006" key="3">
    <source>
        <dbReference type="Google" id="ProtNLM"/>
    </source>
</evidence>
<dbReference type="PROSITE" id="PS51257">
    <property type="entry name" value="PROKAR_LIPOPROTEIN"/>
    <property type="match status" value="1"/>
</dbReference>
<proteinExistence type="predicted"/>
<evidence type="ECO:0000313" key="2">
    <source>
        <dbReference type="EMBL" id="SBV36870.1"/>
    </source>
</evidence>
<organism evidence="2">
    <name type="scientific">uncultured Stenotrophomonas sp</name>
    <dbReference type="NCBI Taxonomy" id="165438"/>
    <lineage>
        <taxon>Bacteria</taxon>
        <taxon>Pseudomonadati</taxon>
        <taxon>Pseudomonadota</taxon>
        <taxon>Gammaproteobacteria</taxon>
        <taxon>Lysobacterales</taxon>
        <taxon>Lysobacteraceae</taxon>
        <taxon>Stenotrophomonas</taxon>
        <taxon>environmental samples</taxon>
    </lineage>
</organism>
<name>A0A1Y5Q3P2_9GAMM</name>
<sequence>MRLLLPTIALSLSASLSGCLSTPGPSVAGGGQCDASQSQWAVGQPGNEANMRRLSRESGAGLVNPVGPATVVSRDFRRDRHAWAMRQSRPVMMKRTMMCAS</sequence>
<dbReference type="EMBL" id="FLTS01000001">
    <property type="protein sequence ID" value="SBV36870.1"/>
    <property type="molecule type" value="Genomic_DNA"/>
</dbReference>
<reference evidence="2" key="1">
    <citation type="submission" date="2016-03" db="EMBL/GenBank/DDBJ databases">
        <authorList>
            <person name="Ploux O."/>
        </authorList>
    </citation>
    <scope>NUCLEOTIDE SEQUENCE</scope>
    <source>
        <strain evidence="2">UC10</strain>
    </source>
</reference>
<protein>
    <recommendedName>
        <fullName evidence="3">Lipoprotein</fullName>
    </recommendedName>
</protein>